<organism evidence="1 2">
    <name type="scientific">Staphylothermus hellenicus (strain DSM 12710 / JCM 10830 / BK20S6-10-b1 / P8)</name>
    <dbReference type="NCBI Taxonomy" id="591019"/>
    <lineage>
        <taxon>Archaea</taxon>
        <taxon>Thermoproteota</taxon>
        <taxon>Thermoprotei</taxon>
        <taxon>Desulfurococcales</taxon>
        <taxon>Desulfurococcaceae</taxon>
        <taxon>Staphylothermus</taxon>
    </lineage>
</organism>
<reference evidence="2" key="1">
    <citation type="submission" date="2010-05" db="EMBL/GenBank/DDBJ databases">
        <title>Complete sequence of Staphylothermus hellenicus DSM 12710.</title>
        <authorList>
            <consortium name="US DOE Joint Genome Institute"/>
            <person name="Lucas S."/>
            <person name="Copeland A."/>
            <person name="Lapidus A."/>
            <person name="Cheng J.-F."/>
            <person name="Bruce D."/>
            <person name="Goodwin L."/>
            <person name="Pitluck S."/>
            <person name="Davenport K."/>
            <person name="Detter J.C."/>
            <person name="Han C."/>
            <person name="Tapia R."/>
            <person name="Larimer F."/>
            <person name="Land M."/>
            <person name="Hauser L."/>
            <person name="Kyrpides N."/>
            <person name="Mikhailova N."/>
            <person name="Anderson I.J."/>
            <person name="Woyke T."/>
        </authorList>
    </citation>
    <scope>NUCLEOTIDE SEQUENCE [LARGE SCALE GENOMIC DNA]</scope>
    <source>
        <strain evidence="2">DSM 12710 / JCM 10830 / BK20S6-10-b1 / P8</strain>
    </source>
</reference>
<dbReference type="HOGENOM" id="CLU_1232808_0_0_2"/>
<sequence length="224" mass="26381">MIYQIQQMPRLYKEVMSKYPNGKLYDSDVRFWYYSWLEDRQVHGLDSAIKQFAGDLQGNWTNLLKDPSIMLQYNTIDTYLTKNFSYWDLIKFIHGYGQKWGGGDSEKHFLYYPIAFKAFGIPIHYFTTYYEFYINAPARYAIFYEGTFFGLPDSVLEPLKQGKYNEVLIFPGNGISPIGSPLYGIKKDLEYGEQHRVEPNAKYIEMYLPVRGKKIYLFKEGKEG</sequence>
<dbReference type="AlphaFoldDB" id="D7DAR7"/>
<protein>
    <submittedName>
        <fullName evidence="1">Uncharacterized protein</fullName>
    </submittedName>
</protein>
<evidence type="ECO:0000313" key="1">
    <source>
        <dbReference type="EMBL" id="ADI31264.1"/>
    </source>
</evidence>
<dbReference type="EMBL" id="CP002051">
    <property type="protein sequence ID" value="ADI31264.1"/>
    <property type="molecule type" value="Genomic_DNA"/>
</dbReference>
<accession>D7DAR7</accession>
<evidence type="ECO:0000313" key="2">
    <source>
        <dbReference type="Proteomes" id="UP000002573"/>
    </source>
</evidence>
<proteinExistence type="predicted"/>
<keyword evidence="2" id="KW-1185">Reference proteome</keyword>
<dbReference type="RefSeq" id="WP_013142462.1">
    <property type="nucleotide sequence ID" value="NC_014205.1"/>
</dbReference>
<reference evidence="1 2" key="2">
    <citation type="journal article" date="2011" name="Stand. Genomic Sci.">
        <title>Complete genome sequence of Staphylothermus hellenicus P8.</title>
        <authorList>
            <person name="Anderson I."/>
            <person name="Wirth R."/>
            <person name="Lucas S."/>
            <person name="Copeland A."/>
            <person name="Lapidus A."/>
            <person name="Cheng J.F."/>
            <person name="Goodwin L."/>
            <person name="Pitluck S."/>
            <person name="Davenport K."/>
            <person name="Detter J.C."/>
            <person name="Han C."/>
            <person name="Tapia R."/>
            <person name="Land M."/>
            <person name="Hauser L."/>
            <person name="Pati A."/>
            <person name="Mikhailova N."/>
            <person name="Woyke T."/>
            <person name="Klenk H.P."/>
            <person name="Kyrpides N."/>
            <person name="Ivanova N."/>
        </authorList>
    </citation>
    <scope>NUCLEOTIDE SEQUENCE [LARGE SCALE GENOMIC DNA]</scope>
    <source>
        <strain evidence="2">DSM 12710 / JCM 10830 / BK20S6-10-b1 / P8</strain>
    </source>
</reference>
<dbReference type="KEGG" id="shc:Shell_0118"/>
<name>D7DAR7_STAHD</name>
<dbReference type="Proteomes" id="UP000002573">
    <property type="component" value="Chromosome"/>
</dbReference>
<dbReference type="GeneID" id="9233407"/>
<gene>
    <name evidence="1" type="ordered locus">Shell_0118</name>
</gene>